<evidence type="ECO:0000313" key="3">
    <source>
        <dbReference type="Proteomes" id="UP001153269"/>
    </source>
</evidence>
<keyword evidence="3" id="KW-1185">Reference proteome</keyword>
<accession>A0A9N7Z805</accession>
<dbReference type="EMBL" id="CADEAL010004218">
    <property type="protein sequence ID" value="CAB1454605.1"/>
    <property type="molecule type" value="Genomic_DNA"/>
</dbReference>
<organism evidence="2 3">
    <name type="scientific">Pleuronectes platessa</name>
    <name type="common">European plaice</name>
    <dbReference type="NCBI Taxonomy" id="8262"/>
    <lineage>
        <taxon>Eukaryota</taxon>
        <taxon>Metazoa</taxon>
        <taxon>Chordata</taxon>
        <taxon>Craniata</taxon>
        <taxon>Vertebrata</taxon>
        <taxon>Euteleostomi</taxon>
        <taxon>Actinopterygii</taxon>
        <taxon>Neopterygii</taxon>
        <taxon>Teleostei</taxon>
        <taxon>Neoteleostei</taxon>
        <taxon>Acanthomorphata</taxon>
        <taxon>Carangaria</taxon>
        <taxon>Pleuronectiformes</taxon>
        <taxon>Pleuronectoidei</taxon>
        <taxon>Pleuronectidae</taxon>
        <taxon>Pleuronectes</taxon>
    </lineage>
</organism>
<proteinExistence type="predicted"/>
<evidence type="ECO:0000256" key="1">
    <source>
        <dbReference type="SAM" id="MobiDB-lite"/>
    </source>
</evidence>
<feature type="region of interest" description="Disordered" evidence="1">
    <location>
        <begin position="157"/>
        <end position="184"/>
    </location>
</feature>
<reference evidence="2" key="1">
    <citation type="submission" date="2020-03" db="EMBL/GenBank/DDBJ databases">
        <authorList>
            <person name="Weist P."/>
        </authorList>
    </citation>
    <scope>NUCLEOTIDE SEQUENCE</scope>
</reference>
<name>A0A9N7Z805_PLEPL</name>
<dbReference type="AlphaFoldDB" id="A0A9N7Z805"/>
<protein>
    <submittedName>
        <fullName evidence="2">Uncharacterized protein</fullName>
    </submittedName>
</protein>
<feature type="compositionally biased region" description="Basic and acidic residues" evidence="1">
    <location>
        <begin position="158"/>
        <end position="170"/>
    </location>
</feature>
<comment type="caution">
    <text evidence="2">The sequence shown here is derived from an EMBL/GenBank/DDBJ whole genome shotgun (WGS) entry which is preliminary data.</text>
</comment>
<gene>
    <name evidence="2" type="ORF">PLEPLA_LOCUS42371</name>
</gene>
<evidence type="ECO:0000313" key="2">
    <source>
        <dbReference type="EMBL" id="CAB1454605.1"/>
    </source>
</evidence>
<sequence>MSGWKLLSRPVCVLLQLNPIISSVRGFQPGVRGPLVVRDGIAGDVDVRPSQRLIVFILFAASLRAYFKIALHRNTAFAGGCDRVRQEEEKKEEKKCLTGQIVVFTSSRSGIFTGSNGQSGAECRDVLVNGLLVTGFHLPSVLLFPLELRLQRPTLESHPAEDQDALRPKLEPVLVEKPVHSTEQ</sequence>
<dbReference type="Proteomes" id="UP001153269">
    <property type="component" value="Unassembled WGS sequence"/>
</dbReference>